<protein>
    <recommendedName>
        <fullName evidence="2">Thioredoxin domain-containing protein</fullName>
    </recommendedName>
</protein>
<dbReference type="RefSeq" id="XP_009827769.1">
    <property type="nucleotide sequence ID" value="XM_009829467.1"/>
</dbReference>
<name>W4GW26_APHAT</name>
<dbReference type="CDD" id="cd02961">
    <property type="entry name" value="PDI_a_family"/>
    <property type="match status" value="1"/>
</dbReference>
<dbReference type="GeneID" id="20806822"/>
<dbReference type="SUPFAM" id="SSF52833">
    <property type="entry name" value="Thioredoxin-like"/>
    <property type="match status" value="1"/>
</dbReference>
<evidence type="ECO:0000313" key="3">
    <source>
        <dbReference type="EMBL" id="ETV83098.1"/>
    </source>
</evidence>
<dbReference type="PANTHER" id="PTHR45672">
    <property type="entry name" value="PROTEIN DISULFIDE-ISOMERASE C17H9.14C-RELATED"/>
    <property type="match status" value="1"/>
</dbReference>
<accession>W4GW26</accession>
<feature type="chain" id="PRO_5004841527" description="Thioredoxin domain-containing protein" evidence="1">
    <location>
        <begin position="29"/>
        <end position="186"/>
    </location>
</feature>
<evidence type="ECO:0000256" key="1">
    <source>
        <dbReference type="SAM" id="SignalP"/>
    </source>
</evidence>
<feature type="domain" description="Thioredoxin" evidence="2">
    <location>
        <begin position="21"/>
        <end position="136"/>
    </location>
</feature>
<dbReference type="PROSITE" id="PS51352">
    <property type="entry name" value="THIOREDOXIN_2"/>
    <property type="match status" value="1"/>
</dbReference>
<feature type="signal peptide" evidence="1">
    <location>
        <begin position="1"/>
        <end position="28"/>
    </location>
</feature>
<dbReference type="Gene3D" id="3.40.30.10">
    <property type="entry name" value="Glutaredoxin"/>
    <property type="match status" value="1"/>
</dbReference>
<reference evidence="3" key="1">
    <citation type="submission" date="2013-12" db="EMBL/GenBank/DDBJ databases">
        <title>The Genome Sequence of Aphanomyces astaci APO3.</title>
        <authorList>
            <consortium name="The Broad Institute Genomics Platform"/>
            <person name="Russ C."/>
            <person name="Tyler B."/>
            <person name="van West P."/>
            <person name="Dieguez-Uribeondo J."/>
            <person name="Young S.K."/>
            <person name="Zeng Q."/>
            <person name="Gargeya S."/>
            <person name="Fitzgerald M."/>
            <person name="Abouelleil A."/>
            <person name="Alvarado L."/>
            <person name="Chapman S.B."/>
            <person name="Gainer-Dewar J."/>
            <person name="Goldberg J."/>
            <person name="Griggs A."/>
            <person name="Gujja S."/>
            <person name="Hansen M."/>
            <person name="Howarth C."/>
            <person name="Imamovic A."/>
            <person name="Ireland A."/>
            <person name="Larimer J."/>
            <person name="McCowan C."/>
            <person name="Murphy C."/>
            <person name="Pearson M."/>
            <person name="Poon T.W."/>
            <person name="Priest M."/>
            <person name="Roberts A."/>
            <person name="Saif S."/>
            <person name="Shea T."/>
            <person name="Sykes S."/>
            <person name="Wortman J."/>
            <person name="Nusbaum C."/>
            <person name="Birren B."/>
        </authorList>
    </citation>
    <scope>NUCLEOTIDE SEQUENCE [LARGE SCALE GENOMIC DNA]</scope>
    <source>
        <strain evidence="3">APO3</strain>
    </source>
</reference>
<dbReference type="OrthoDB" id="294696at2759"/>
<dbReference type="InterPro" id="IPR051063">
    <property type="entry name" value="PDI"/>
</dbReference>
<dbReference type="GO" id="GO:0003756">
    <property type="term" value="F:protein disulfide isomerase activity"/>
    <property type="evidence" value="ECO:0007669"/>
    <property type="project" value="TreeGrafter"/>
</dbReference>
<gene>
    <name evidence="3" type="ORF">H257_04826</name>
</gene>
<dbReference type="InterPro" id="IPR013766">
    <property type="entry name" value="Thioredoxin_domain"/>
</dbReference>
<dbReference type="STRING" id="112090.W4GW26"/>
<keyword evidence="1" id="KW-0732">Signal</keyword>
<dbReference type="InterPro" id="IPR036249">
    <property type="entry name" value="Thioredoxin-like_sf"/>
</dbReference>
<dbReference type="VEuPathDB" id="FungiDB:H257_04826"/>
<dbReference type="AlphaFoldDB" id="W4GW26"/>
<organism evidence="3">
    <name type="scientific">Aphanomyces astaci</name>
    <name type="common">Crayfish plague agent</name>
    <dbReference type="NCBI Taxonomy" id="112090"/>
    <lineage>
        <taxon>Eukaryota</taxon>
        <taxon>Sar</taxon>
        <taxon>Stramenopiles</taxon>
        <taxon>Oomycota</taxon>
        <taxon>Saprolegniomycetes</taxon>
        <taxon>Saprolegniales</taxon>
        <taxon>Verrucalvaceae</taxon>
        <taxon>Aphanomyces</taxon>
    </lineage>
</organism>
<proteinExistence type="predicted"/>
<evidence type="ECO:0000259" key="2">
    <source>
        <dbReference type="PROSITE" id="PS51352"/>
    </source>
</evidence>
<dbReference type="Pfam" id="PF00085">
    <property type="entry name" value="Thioredoxin"/>
    <property type="match status" value="1"/>
</dbReference>
<sequence length="186" mass="20825">MHFPIFSIVSTMRTGLWVLVVMVATVAADVKTLTAATFETTTQATTGSNGDWFVAFYAPSCPYFRELAPQFEQLSKQVKGKVNLGWVDGTLHSSLKDRFRVTRSPTMLLFHHGRMYSYKNARTVEDMEAFITTGFEMRDREMPQFKFYESVPPANNTSFVPEAPIVAKSATIVSISSIATSSKEEL</sequence>
<dbReference type="GO" id="GO:0005783">
    <property type="term" value="C:endoplasmic reticulum"/>
    <property type="evidence" value="ECO:0007669"/>
    <property type="project" value="TreeGrafter"/>
</dbReference>
<dbReference type="EMBL" id="KI913121">
    <property type="protein sequence ID" value="ETV83098.1"/>
    <property type="molecule type" value="Genomic_DNA"/>
</dbReference>
<dbReference type="GO" id="GO:0006457">
    <property type="term" value="P:protein folding"/>
    <property type="evidence" value="ECO:0007669"/>
    <property type="project" value="TreeGrafter"/>
</dbReference>